<evidence type="ECO:0000259" key="2">
    <source>
        <dbReference type="Pfam" id="PF26031"/>
    </source>
</evidence>
<evidence type="ECO:0000256" key="1">
    <source>
        <dbReference type="SAM" id="MobiDB-lite"/>
    </source>
</evidence>
<dbReference type="EMBL" id="AMZH03024390">
    <property type="protein sequence ID" value="RRT35868.1"/>
    <property type="molecule type" value="Genomic_DNA"/>
</dbReference>
<comment type="caution">
    <text evidence="3">The sequence shown here is derived from an EMBL/GenBank/DDBJ whole genome shotgun (WGS) entry which is preliminary data.</text>
</comment>
<feature type="compositionally biased region" description="Basic and acidic residues" evidence="1">
    <location>
        <begin position="98"/>
        <end position="110"/>
    </location>
</feature>
<feature type="region of interest" description="Disordered" evidence="1">
    <location>
        <begin position="376"/>
        <end position="404"/>
    </location>
</feature>
<dbReference type="AlphaFoldDB" id="A0A426X8U7"/>
<name>A0A426X8U7_ENSVE</name>
<feature type="region of interest" description="Disordered" evidence="1">
    <location>
        <begin position="1"/>
        <end position="130"/>
    </location>
</feature>
<feature type="compositionally biased region" description="Polar residues" evidence="1">
    <location>
        <begin position="601"/>
        <end position="612"/>
    </location>
</feature>
<feature type="region of interest" description="Disordered" evidence="1">
    <location>
        <begin position="320"/>
        <end position="354"/>
    </location>
</feature>
<proteinExistence type="predicted"/>
<reference evidence="3 4" key="1">
    <citation type="journal article" date="2014" name="Agronomy (Basel)">
        <title>A Draft Genome Sequence for Ensete ventricosum, the Drought-Tolerant Tree Against Hunger.</title>
        <authorList>
            <person name="Harrison J."/>
            <person name="Moore K.A."/>
            <person name="Paszkiewicz K."/>
            <person name="Jones T."/>
            <person name="Grant M."/>
            <person name="Ambacheew D."/>
            <person name="Muzemil S."/>
            <person name="Studholme D.J."/>
        </authorList>
    </citation>
    <scope>NUCLEOTIDE SEQUENCE [LARGE SCALE GENOMIC DNA]</scope>
</reference>
<gene>
    <name evidence="3" type="ORF">B296_00049915</name>
</gene>
<feature type="compositionally biased region" description="Low complexity" evidence="1">
    <location>
        <begin position="19"/>
        <end position="40"/>
    </location>
</feature>
<feature type="compositionally biased region" description="Low complexity" evidence="1">
    <location>
        <begin position="72"/>
        <end position="89"/>
    </location>
</feature>
<evidence type="ECO:0000313" key="3">
    <source>
        <dbReference type="EMBL" id="RRT35868.1"/>
    </source>
</evidence>
<dbReference type="Pfam" id="PF26031">
    <property type="entry name" value="IREH1"/>
    <property type="match status" value="1"/>
</dbReference>
<feature type="region of interest" description="Disordered" evidence="1">
    <location>
        <begin position="596"/>
        <end position="616"/>
    </location>
</feature>
<organism evidence="3 4">
    <name type="scientific">Ensete ventricosum</name>
    <name type="common">Abyssinian banana</name>
    <name type="synonym">Musa ensete</name>
    <dbReference type="NCBI Taxonomy" id="4639"/>
    <lineage>
        <taxon>Eukaryota</taxon>
        <taxon>Viridiplantae</taxon>
        <taxon>Streptophyta</taxon>
        <taxon>Embryophyta</taxon>
        <taxon>Tracheophyta</taxon>
        <taxon>Spermatophyta</taxon>
        <taxon>Magnoliopsida</taxon>
        <taxon>Liliopsida</taxon>
        <taxon>Zingiberales</taxon>
        <taxon>Musaceae</taxon>
        <taxon>Ensete</taxon>
    </lineage>
</organism>
<evidence type="ECO:0000313" key="4">
    <source>
        <dbReference type="Proteomes" id="UP000287651"/>
    </source>
</evidence>
<feature type="compositionally biased region" description="Basic and acidic residues" evidence="1">
    <location>
        <begin position="323"/>
        <end position="335"/>
    </location>
</feature>
<feature type="domain" description="IREH1/IRE-like N-terminal" evidence="2">
    <location>
        <begin position="184"/>
        <end position="295"/>
    </location>
</feature>
<sequence>PPPAASFRAPAKLRKGPAAKDGAGPAAASLSPILASSLGLNRIKTRSGPLPQEGLRVEHGMSGPGSSNLSRGTNGTASSSALSTSMARGKSGGVGSSGEKKDGSAHDKVPESSTSSWVNRGGSGGGGAKQWSAASADTPFGWQINNGKLLSYRCIHLCGINILVEMKFFSGLILIRFFFGTACSVQEILKVIQVKFEKAKEEVNSDLAIFAGDLVSIMEKNLEHHPEWKEVLEDLLILARSCCVMTAGEFWLQCEGIVQDLDDRRQELSSGMLKTLHTHMLFILTRCTRLLQFHKESGFAEDEIAMDPGSKVMHLAEVSSVSMKDRKPTKAERNSVEAFVSRKSRSQEQNNLKWKRSQEIKPVDYFSQLDIGKYDSPSTRERMASWKPLPSPAPKDQKKSSPLIDESLNEKVDSLHLQKSSEEDLISSNLAEQTSPVDASVHPTVSSKHQHKYSWGFWADQQSISEEGSIMCRICEEYVPTSFVEEHSKVCAVVDRCDQKGLSVDERLLQIAETLEKMIDSYTQKDLPNVTGSPDVAKISNSSVTEESDIPSPKLCDLPQRGLGDMLDCLHEAENPLLLDDLKYLPSMTCKTRFGPKSDQGVATSSIGSMTPRSPLMTPRASHIDMLLAGKSTVSESDDLPQVNIV</sequence>
<protein>
    <recommendedName>
        <fullName evidence="2">IREH1/IRE-like N-terminal domain-containing protein</fullName>
    </recommendedName>
</protein>
<feature type="non-terminal residue" evidence="3">
    <location>
        <position position="1"/>
    </location>
</feature>
<accession>A0A426X8U7</accession>
<dbReference type="InterPro" id="IPR058783">
    <property type="entry name" value="IREH1/IRE-like_N"/>
</dbReference>
<dbReference type="Proteomes" id="UP000287651">
    <property type="component" value="Unassembled WGS sequence"/>
</dbReference>